<sequence length="65" mass="7562">MKVLKLFEKLFLIAGILHVGFIAYCYFNGSDLAYYNPSKYVTFALVSCYFSISIYRGIKLKKDIY</sequence>
<keyword evidence="1" id="KW-0812">Transmembrane</keyword>
<proteinExistence type="predicted"/>
<evidence type="ECO:0000313" key="2">
    <source>
        <dbReference type="EMBL" id="RSL29909.1"/>
    </source>
</evidence>
<keyword evidence="1" id="KW-0472">Membrane</keyword>
<evidence type="ECO:0000313" key="3">
    <source>
        <dbReference type="Proteomes" id="UP000275076"/>
    </source>
</evidence>
<feature type="transmembrane region" description="Helical" evidence="1">
    <location>
        <begin position="41"/>
        <end position="58"/>
    </location>
</feature>
<keyword evidence="1" id="KW-1133">Transmembrane helix</keyword>
<organism evidence="2 3">
    <name type="scientific">Salibacterium salarium</name>
    <dbReference type="NCBI Taxonomy" id="284579"/>
    <lineage>
        <taxon>Bacteria</taxon>
        <taxon>Bacillati</taxon>
        <taxon>Bacillota</taxon>
        <taxon>Bacilli</taxon>
        <taxon>Bacillales</taxon>
        <taxon>Bacillaceae</taxon>
    </lineage>
</organism>
<reference evidence="2 3" key="1">
    <citation type="submission" date="2018-10" db="EMBL/GenBank/DDBJ databases">
        <title>Draft genome sequence of Bacillus salarius IM0101, isolated from a hypersaline soil in Inner Mongolia, China.</title>
        <authorList>
            <person name="Yamprayoonswat W."/>
            <person name="Boonvisut S."/>
            <person name="Jumpathong W."/>
            <person name="Sittihan S."/>
            <person name="Ruangsuj P."/>
            <person name="Wanthongcharoen S."/>
            <person name="Thongpramul N."/>
            <person name="Pimmason S."/>
            <person name="Yu B."/>
            <person name="Yasawong M."/>
        </authorList>
    </citation>
    <scope>NUCLEOTIDE SEQUENCE [LARGE SCALE GENOMIC DNA]</scope>
    <source>
        <strain evidence="2 3">IM0101</strain>
    </source>
</reference>
<gene>
    <name evidence="2" type="ORF">D7Z54_28645</name>
</gene>
<comment type="caution">
    <text evidence="2">The sequence shown here is derived from an EMBL/GenBank/DDBJ whole genome shotgun (WGS) entry which is preliminary data.</text>
</comment>
<dbReference type="EMBL" id="RBVX01000047">
    <property type="protein sequence ID" value="RSL29909.1"/>
    <property type="molecule type" value="Genomic_DNA"/>
</dbReference>
<accession>A0A3R9WN02</accession>
<name>A0A3R9WN02_9BACI</name>
<keyword evidence="3" id="KW-1185">Reference proteome</keyword>
<feature type="transmembrane region" description="Helical" evidence="1">
    <location>
        <begin position="10"/>
        <end position="29"/>
    </location>
</feature>
<dbReference type="Proteomes" id="UP000275076">
    <property type="component" value="Unassembled WGS sequence"/>
</dbReference>
<protein>
    <submittedName>
        <fullName evidence="2">Uncharacterized protein</fullName>
    </submittedName>
</protein>
<evidence type="ECO:0000256" key="1">
    <source>
        <dbReference type="SAM" id="Phobius"/>
    </source>
</evidence>
<dbReference type="AlphaFoldDB" id="A0A3R9WN02"/>